<keyword evidence="1" id="KW-1133">Transmembrane helix</keyword>
<dbReference type="PANTHER" id="PTHR34980">
    <property type="entry name" value="INNER MEMBRANE PROTEIN-RELATED-RELATED"/>
    <property type="match status" value="1"/>
</dbReference>
<evidence type="ECO:0000313" key="3">
    <source>
        <dbReference type="Proteomes" id="UP001602245"/>
    </source>
</evidence>
<dbReference type="EMBL" id="JBIAZU010000012">
    <property type="protein sequence ID" value="MFF5297537.1"/>
    <property type="molecule type" value="Genomic_DNA"/>
</dbReference>
<feature type="transmembrane region" description="Helical" evidence="1">
    <location>
        <begin position="89"/>
        <end position="109"/>
    </location>
</feature>
<dbReference type="InterPro" id="IPR008523">
    <property type="entry name" value="DUF805"/>
</dbReference>
<name>A0ABW6WW86_9ACTN</name>
<dbReference type="Proteomes" id="UP001602245">
    <property type="component" value="Unassembled WGS sequence"/>
</dbReference>
<feature type="transmembrane region" description="Helical" evidence="1">
    <location>
        <begin position="27"/>
        <end position="48"/>
    </location>
</feature>
<gene>
    <name evidence="2" type="ORF">ACFY35_49590</name>
</gene>
<accession>A0ABW6WW86</accession>
<feature type="transmembrane region" description="Helical" evidence="1">
    <location>
        <begin position="60"/>
        <end position="77"/>
    </location>
</feature>
<dbReference type="PANTHER" id="PTHR34980:SF2">
    <property type="entry name" value="INNER MEMBRANE PROTEIN YHAH-RELATED"/>
    <property type="match status" value="1"/>
</dbReference>
<dbReference type="RefSeq" id="WP_020513968.1">
    <property type="nucleotide sequence ID" value="NZ_JBIAZU010000012.1"/>
</dbReference>
<proteinExistence type="predicted"/>
<protein>
    <submittedName>
        <fullName evidence="2">DUF805 domain-containing protein</fullName>
    </submittedName>
</protein>
<reference evidence="2 3" key="1">
    <citation type="submission" date="2024-10" db="EMBL/GenBank/DDBJ databases">
        <title>The Natural Products Discovery Center: Release of the First 8490 Sequenced Strains for Exploring Actinobacteria Biosynthetic Diversity.</title>
        <authorList>
            <person name="Kalkreuter E."/>
            <person name="Kautsar S.A."/>
            <person name="Yang D."/>
            <person name="Bader C.D."/>
            <person name="Teijaro C.N."/>
            <person name="Fluegel L."/>
            <person name="Davis C.M."/>
            <person name="Simpson J.R."/>
            <person name="Lauterbach L."/>
            <person name="Steele A.D."/>
            <person name="Gui C."/>
            <person name="Meng S."/>
            <person name="Li G."/>
            <person name="Viehrig K."/>
            <person name="Ye F."/>
            <person name="Su P."/>
            <person name="Kiefer A.F."/>
            <person name="Nichols A."/>
            <person name="Cepeda A.J."/>
            <person name="Yan W."/>
            <person name="Fan B."/>
            <person name="Jiang Y."/>
            <person name="Adhikari A."/>
            <person name="Zheng C.-J."/>
            <person name="Schuster L."/>
            <person name="Cowan T.M."/>
            <person name="Smanski M.J."/>
            <person name="Chevrette M.G."/>
            <person name="De Carvalho L.P.S."/>
            <person name="Shen B."/>
        </authorList>
    </citation>
    <scope>NUCLEOTIDE SEQUENCE [LARGE SCALE GENOMIC DNA]</scope>
    <source>
        <strain evidence="2 3">NPDC000087</strain>
    </source>
</reference>
<evidence type="ECO:0000256" key="1">
    <source>
        <dbReference type="SAM" id="Phobius"/>
    </source>
</evidence>
<dbReference type="Pfam" id="PF05656">
    <property type="entry name" value="DUF805"/>
    <property type="match status" value="1"/>
</dbReference>
<organism evidence="2 3">
    <name type="scientific">Paractinoplanes globisporus</name>
    <dbReference type="NCBI Taxonomy" id="113565"/>
    <lineage>
        <taxon>Bacteria</taxon>
        <taxon>Bacillati</taxon>
        <taxon>Actinomycetota</taxon>
        <taxon>Actinomycetes</taxon>
        <taxon>Micromonosporales</taxon>
        <taxon>Micromonosporaceae</taxon>
        <taxon>Paractinoplanes</taxon>
    </lineage>
</organism>
<comment type="caution">
    <text evidence="2">The sequence shown here is derived from an EMBL/GenBank/DDBJ whole genome shotgun (WGS) entry which is preliminary data.</text>
</comment>
<sequence>MSFQDAVRTCLQRKYADFHGRARRSEYWFFVLFSAIVSIVGGILDAIFGFRGWAYGSTGPIQSLLQLALLLPTLAVGARRLHDTGRSGWWLLIGLVPIVGWIILLVFFLQDSQAANQHGPNPKAVGSPY</sequence>
<keyword evidence="1" id="KW-0812">Transmembrane</keyword>
<keyword evidence="1" id="KW-0472">Membrane</keyword>
<evidence type="ECO:0000313" key="2">
    <source>
        <dbReference type="EMBL" id="MFF5297537.1"/>
    </source>
</evidence>
<keyword evidence="3" id="KW-1185">Reference proteome</keyword>